<keyword evidence="2" id="KW-1185">Reference proteome</keyword>
<dbReference type="Gene3D" id="3.40.50.720">
    <property type="entry name" value="NAD(P)-binding Rossmann-like Domain"/>
    <property type="match status" value="1"/>
</dbReference>
<dbReference type="InterPro" id="IPR051783">
    <property type="entry name" value="NAD(P)-dependent_oxidoreduct"/>
</dbReference>
<name>A0ABQ0FYH7_9PEZI</name>
<dbReference type="PANTHER" id="PTHR48079">
    <property type="entry name" value="PROTEIN YEEZ"/>
    <property type="match status" value="1"/>
</dbReference>
<evidence type="ECO:0000313" key="2">
    <source>
        <dbReference type="Proteomes" id="UP001628179"/>
    </source>
</evidence>
<organism evidence="1 2">
    <name type="scientific">Madurella fahalii</name>
    <dbReference type="NCBI Taxonomy" id="1157608"/>
    <lineage>
        <taxon>Eukaryota</taxon>
        <taxon>Fungi</taxon>
        <taxon>Dikarya</taxon>
        <taxon>Ascomycota</taxon>
        <taxon>Pezizomycotina</taxon>
        <taxon>Sordariomycetes</taxon>
        <taxon>Sordariomycetidae</taxon>
        <taxon>Sordariales</taxon>
        <taxon>Sordariales incertae sedis</taxon>
        <taxon>Madurella</taxon>
    </lineage>
</organism>
<comment type="caution">
    <text evidence="1">The sequence shown here is derived from an EMBL/GenBank/DDBJ whole genome shotgun (WGS) entry which is preliminary data.</text>
</comment>
<evidence type="ECO:0000313" key="1">
    <source>
        <dbReference type="EMBL" id="GAB1310562.1"/>
    </source>
</evidence>
<dbReference type="PANTHER" id="PTHR48079:SF6">
    <property type="entry name" value="NAD(P)-BINDING DOMAIN-CONTAINING PROTEIN-RELATED"/>
    <property type="match status" value="1"/>
</dbReference>
<dbReference type="RefSeq" id="XP_070912295.1">
    <property type="nucleotide sequence ID" value="XM_071056194.1"/>
</dbReference>
<dbReference type="SUPFAM" id="SSF51735">
    <property type="entry name" value="NAD(P)-binding Rossmann-fold domains"/>
    <property type="match status" value="1"/>
</dbReference>
<reference evidence="1 2" key="1">
    <citation type="submission" date="2024-09" db="EMBL/GenBank/DDBJ databases">
        <title>Itraconazole resistance in Madurella fahalii resulting from another homologue of gene encoding cytochrome P450 14-alpha sterol demethylase (CYP51).</title>
        <authorList>
            <person name="Yoshioka I."/>
            <person name="Fahal A.H."/>
            <person name="Kaneko S."/>
            <person name="Yaguchi T."/>
        </authorList>
    </citation>
    <scope>NUCLEOTIDE SEQUENCE [LARGE SCALE GENOMIC DNA]</scope>
    <source>
        <strain evidence="1 2">IFM 68171</strain>
    </source>
</reference>
<dbReference type="InterPro" id="IPR036291">
    <property type="entry name" value="NAD(P)-bd_dom_sf"/>
</dbReference>
<dbReference type="GeneID" id="98171517"/>
<sequence>MLPKILVTGVTGYIGGDAFHALHEAHPDFDYTLLVRSKDREEQVRKKYLNADNIRIIHPGNGSLALSLTDILQEEAGKADIVLHTAGFADDVPQATAILKGLQTSGRPADNPAFWIHISGTGILQWYDQTHNRHGQPPLPSEKYDDLADINRILTLPDQANHRDVDKIVLSANNSNNNGAIKTAIVAPPTIYGFGRGPLNTISQQIPSLTRFILAHGYAPIVGTGKTEWDHIHIHDVSSLVVSLIDAVLDPTFRENPEVFGERAYYFCESGTHVWGEVAAKIGAEAVKQGLLKEVMSKEVQEGDVAGETWGANSKCVASRARKYLGWEPQGPKFEEEFPGIVEFEGKRMGCKKIP</sequence>
<proteinExistence type="predicted"/>
<dbReference type="EMBL" id="BAAFSV010000001">
    <property type="protein sequence ID" value="GAB1310562.1"/>
    <property type="molecule type" value="Genomic_DNA"/>
</dbReference>
<gene>
    <name evidence="1" type="ORF">MFIFM68171_00772</name>
</gene>
<accession>A0ABQ0FYH7</accession>
<protein>
    <submittedName>
        <fullName evidence="1">NAD-dependent epimerase/dehydratase domain-containing protein</fullName>
    </submittedName>
</protein>
<dbReference type="Proteomes" id="UP001628179">
    <property type="component" value="Unassembled WGS sequence"/>
</dbReference>